<proteinExistence type="predicted"/>
<evidence type="ECO:0000313" key="1">
    <source>
        <dbReference type="EMBL" id="OMJ29335.1"/>
    </source>
</evidence>
<accession>A0A1R1YR67</accession>
<protein>
    <submittedName>
        <fullName evidence="1">Uncharacterized protein</fullName>
    </submittedName>
</protein>
<comment type="caution">
    <text evidence="1">The sequence shown here is derived from an EMBL/GenBank/DDBJ whole genome shotgun (WGS) entry which is preliminary data.</text>
</comment>
<sequence>MISAHNNIKNPILSTLFESRVNNLYHVHRTHKSKQLKHGDIHRLTKSLYSTVNHTTDFGLDPPTLNNKIDTIQNRPQLYTLDIDKKTFYITFYDYKATVSAIKAVIKNHILLPPPALHLSIKVLEKKYNYYLIALLYLNQNLIKPVENHGTITLIIRDMTRLRKYKDAVSLYNAAIFNKNSTHFQKLNLCATLITSLIKQKEFNYAFSFVDYLFTVAHDIYPSAEKDKAVSNIIFGVINSFVRAHSLHFAKKIIDSFELNFPNHVNNKLYSLYIHSLFALQPKYAYLYYNQLLDKGMEQNNHMLSIILHHLKKKSDIEPLSTFFDFLSSCTIGFNPILICSVFDTLIEIDCDGFVNDYYSLIKKNNLIYASQLLNNSPNKPETEKAKSSLNKLLYDSCISIDDSGLDSSASKSDKTGFYFNNSISKDSQTSKHNIPAKSSFTDPAKISEENRNLTYQTRFRSTYSDNEIKSALEGIKKNSASIIDSTIKESPFILALNTDIITLFFKSASRNKNISLVKSIWDDSIKLASLTKEFKLTTAFFISYSKALYNCDLLDQHIEEIVETMSKFGIFTGYKTRKAIKRYLYFESKSNVETLYKKYF</sequence>
<evidence type="ECO:0000313" key="2">
    <source>
        <dbReference type="Proteomes" id="UP000187429"/>
    </source>
</evidence>
<dbReference type="Proteomes" id="UP000187429">
    <property type="component" value="Unassembled WGS sequence"/>
</dbReference>
<organism evidence="1 2">
    <name type="scientific">Smittium culicis</name>
    <dbReference type="NCBI Taxonomy" id="133412"/>
    <lineage>
        <taxon>Eukaryota</taxon>
        <taxon>Fungi</taxon>
        <taxon>Fungi incertae sedis</taxon>
        <taxon>Zoopagomycota</taxon>
        <taxon>Kickxellomycotina</taxon>
        <taxon>Harpellomycetes</taxon>
        <taxon>Harpellales</taxon>
        <taxon>Legeriomycetaceae</taxon>
        <taxon>Smittium</taxon>
    </lineage>
</organism>
<name>A0A1R1YR67_9FUNG</name>
<dbReference type="EMBL" id="LSSM01000312">
    <property type="protein sequence ID" value="OMJ29335.1"/>
    <property type="molecule type" value="Genomic_DNA"/>
</dbReference>
<dbReference type="AlphaFoldDB" id="A0A1R1YR67"/>
<keyword evidence="2" id="KW-1185">Reference proteome</keyword>
<gene>
    <name evidence="1" type="ORF">AYI69_g1167</name>
</gene>
<dbReference type="OrthoDB" id="5614614at2759"/>
<reference evidence="2" key="1">
    <citation type="submission" date="2017-01" db="EMBL/GenBank/DDBJ databases">
        <authorList>
            <person name="Wang Y."/>
            <person name="White M."/>
            <person name="Kvist S."/>
            <person name="Moncalvo J.-M."/>
        </authorList>
    </citation>
    <scope>NUCLEOTIDE SEQUENCE [LARGE SCALE GENOMIC DNA]</scope>
    <source>
        <strain evidence="2">ID-206-W2</strain>
    </source>
</reference>